<evidence type="ECO:0000313" key="1">
    <source>
        <dbReference type="EMBL" id="KIJ43349.1"/>
    </source>
</evidence>
<dbReference type="HOGENOM" id="CLU_1741749_0_0_1"/>
<proteinExistence type="predicted"/>
<dbReference type="Proteomes" id="UP000054279">
    <property type="component" value="Unassembled WGS sequence"/>
</dbReference>
<reference evidence="1 2" key="1">
    <citation type="submission" date="2014-06" db="EMBL/GenBank/DDBJ databases">
        <title>Evolutionary Origins and Diversification of the Mycorrhizal Mutualists.</title>
        <authorList>
            <consortium name="DOE Joint Genome Institute"/>
            <consortium name="Mycorrhizal Genomics Consortium"/>
            <person name="Kohler A."/>
            <person name="Kuo A."/>
            <person name="Nagy L.G."/>
            <person name="Floudas D."/>
            <person name="Copeland A."/>
            <person name="Barry K.W."/>
            <person name="Cichocki N."/>
            <person name="Veneault-Fourrey C."/>
            <person name="LaButti K."/>
            <person name="Lindquist E.A."/>
            <person name="Lipzen A."/>
            <person name="Lundell T."/>
            <person name="Morin E."/>
            <person name="Murat C."/>
            <person name="Riley R."/>
            <person name="Ohm R."/>
            <person name="Sun H."/>
            <person name="Tunlid A."/>
            <person name="Henrissat B."/>
            <person name="Grigoriev I.V."/>
            <person name="Hibbett D.S."/>
            <person name="Martin F."/>
        </authorList>
    </citation>
    <scope>NUCLEOTIDE SEQUENCE [LARGE SCALE GENOMIC DNA]</scope>
    <source>
        <strain evidence="1 2">SS14</strain>
    </source>
</reference>
<name>A0A0C9V8P0_SPHS4</name>
<keyword evidence="2" id="KW-1185">Reference proteome</keyword>
<protein>
    <submittedName>
        <fullName evidence="1">Uncharacterized protein</fullName>
    </submittedName>
</protein>
<organism evidence="1 2">
    <name type="scientific">Sphaerobolus stellatus (strain SS14)</name>
    <dbReference type="NCBI Taxonomy" id="990650"/>
    <lineage>
        <taxon>Eukaryota</taxon>
        <taxon>Fungi</taxon>
        <taxon>Dikarya</taxon>
        <taxon>Basidiomycota</taxon>
        <taxon>Agaricomycotina</taxon>
        <taxon>Agaricomycetes</taxon>
        <taxon>Phallomycetidae</taxon>
        <taxon>Geastrales</taxon>
        <taxon>Sphaerobolaceae</taxon>
        <taxon>Sphaerobolus</taxon>
    </lineage>
</organism>
<accession>A0A0C9V8P0</accession>
<evidence type="ECO:0000313" key="2">
    <source>
        <dbReference type="Proteomes" id="UP000054279"/>
    </source>
</evidence>
<sequence length="150" mass="16103">MSKNPSTDVNQAIPLAPSDARRVIPGDVDRKSIDELLKIVDEPYNQPLWPIQKGLGNARAARSHLPISSDPGEGLKIVIESGPDTLKLKSVVSKVSKKKAAVTHTTSCQKDMLVAKALKDGTVKPSAHRSCDCWDLSRQCLFNGCAAATS</sequence>
<dbReference type="EMBL" id="KN837123">
    <property type="protein sequence ID" value="KIJ43349.1"/>
    <property type="molecule type" value="Genomic_DNA"/>
</dbReference>
<gene>
    <name evidence="1" type="ORF">M422DRAFT_779776</name>
</gene>
<dbReference type="AlphaFoldDB" id="A0A0C9V8P0"/>